<organism evidence="4 5">
    <name type="scientific">Paenibacillus zeisoli</name>
    <dbReference type="NCBI Taxonomy" id="2496267"/>
    <lineage>
        <taxon>Bacteria</taxon>
        <taxon>Bacillati</taxon>
        <taxon>Bacillota</taxon>
        <taxon>Bacilli</taxon>
        <taxon>Bacillales</taxon>
        <taxon>Paenibacillaceae</taxon>
        <taxon>Paenibacillus</taxon>
    </lineage>
</organism>
<dbReference type="PANTHER" id="PTHR20953">
    <property type="entry name" value="KINASE-RELATED"/>
    <property type="match status" value="1"/>
</dbReference>
<evidence type="ECO:0000313" key="4">
    <source>
        <dbReference type="EMBL" id="RUT36180.1"/>
    </source>
</evidence>
<keyword evidence="2" id="KW-0067">ATP-binding</keyword>
<evidence type="ECO:0000256" key="2">
    <source>
        <dbReference type="ARBA" id="ARBA00022840"/>
    </source>
</evidence>
<evidence type="ECO:0000313" key="5">
    <source>
        <dbReference type="Proteomes" id="UP000272464"/>
    </source>
</evidence>
<evidence type="ECO:0000256" key="1">
    <source>
        <dbReference type="ARBA" id="ARBA00022741"/>
    </source>
</evidence>
<keyword evidence="1" id="KW-0547">Nucleotide-binding</keyword>
<evidence type="ECO:0000259" key="3">
    <source>
        <dbReference type="SMART" id="SM00382"/>
    </source>
</evidence>
<proteinExistence type="predicted"/>
<dbReference type="SMART" id="SM00382">
    <property type="entry name" value="AAA"/>
    <property type="match status" value="1"/>
</dbReference>
<dbReference type="RefSeq" id="WP_127197875.1">
    <property type="nucleotide sequence ID" value="NZ_RZNX01000001.1"/>
</dbReference>
<dbReference type="Pfam" id="PF19568">
    <property type="entry name" value="Spore_III_AA"/>
    <property type="match status" value="1"/>
</dbReference>
<dbReference type="InterPro" id="IPR027417">
    <property type="entry name" value="P-loop_NTPase"/>
</dbReference>
<dbReference type="InterPro" id="IPR003593">
    <property type="entry name" value="AAA+_ATPase"/>
</dbReference>
<dbReference type="GO" id="GO:0005524">
    <property type="term" value="F:ATP binding"/>
    <property type="evidence" value="ECO:0007669"/>
    <property type="project" value="UniProtKB-KW"/>
</dbReference>
<dbReference type="InterPro" id="IPR045735">
    <property type="entry name" value="Spore_III_AA_AAA+_ATPase"/>
</dbReference>
<accession>A0A3S1BWT1</accession>
<dbReference type="Gene3D" id="3.40.50.300">
    <property type="entry name" value="P-loop containing nucleotide triphosphate hydrolases"/>
    <property type="match status" value="1"/>
</dbReference>
<dbReference type="SUPFAM" id="SSF52540">
    <property type="entry name" value="P-loop containing nucleoside triphosphate hydrolases"/>
    <property type="match status" value="1"/>
</dbReference>
<name>A0A3S1BWT1_9BACL</name>
<reference evidence="4 5" key="1">
    <citation type="submission" date="2018-12" db="EMBL/GenBank/DDBJ databases">
        <authorList>
            <person name="Sun L."/>
            <person name="Chen Z."/>
        </authorList>
    </citation>
    <scope>NUCLEOTIDE SEQUENCE [LARGE SCALE GENOMIC DNA]</scope>
    <source>
        <strain evidence="4 5">3-5-3</strain>
    </source>
</reference>
<dbReference type="NCBIfam" id="TIGR02858">
    <property type="entry name" value="spore_III_AA"/>
    <property type="match status" value="1"/>
</dbReference>
<dbReference type="EMBL" id="RZNX01000001">
    <property type="protein sequence ID" value="RUT36180.1"/>
    <property type="molecule type" value="Genomic_DNA"/>
</dbReference>
<dbReference type="AlphaFoldDB" id="A0A3S1BWT1"/>
<protein>
    <submittedName>
        <fullName evidence="4">Stage III sporulation protein AA</fullName>
    </submittedName>
</protein>
<gene>
    <name evidence="4" type="primary">spoIIIAA</name>
    <name evidence="4" type="ORF">EJP77_04105</name>
</gene>
<feature type="domain" description="AAA+ ATPase" evidence="3">
    <location>
        <begin position="151"/>
        <end position="293"/>
    </location>
</feature>
<sequence>MNPTWLSVLPEHISGMLRRLPSDLLYQLEEIRIREGRALEVNAGGRHYFVTVEGDLSRDPEKAFKPGREDTHRLLDQITNHSLYTMEEELRRGFITIPGGHRIGLAGRTVLSGGKVEHIRDISGFNMRIAREVKGIADAVLPRLLDFSHRSVKHTLILSPPQHGKTTLLRDLARQISKGSWGHPEAKWPGMKVGIIDERSEIAGSQRGVPSFDVGPRTDIMDACPKAEGIMMMIRSMSPEVIIVDEVGREEDGEALAEALHAGVRVIATAHGTDAGELLHRPAFAKLANPPFFQMYVILSRTDKGLSFKLLDSKMRSMQVEELRRRGSDHHD</sequence>
<dbReference type="InterPro" id="IPR014217">
    <property type="entry name" value="Spore_III_AA"/>
</dbReference>
<dbReference type="OrthoDB" id="9768243at2"/>
<comment type="caution">
    <text evidence="4">The sequence shown here is derived from an EMBL/GenBank/DDBJ whole genome shotgun (WGS) entry which is preliminary data.</text>
</comment>
<dbReference type="Proteomes" id="UP000272464">
    <property type="component" value="Unassembled WGS sequence"/>
</dbReference>
<dbReference type="PANTHER" id="PTHR20953:SF3">
    <property type="entry name" value="P-LOOP CONTAINING NUCLEOSIDE TRIPHOSPHATE HYDROLASES SUPERFAMILY PROTEIN"/>
    <property type="match status" value="1"/>
</dbReference>
<keyword evidence="5" id="KW-1185">Reference proteome</keyword>